<keyword evidence="7" id="KW-0411">Iron-sulfur</keyword>
<dbReference type="InterPro" id="IPR006555">
    <property type="entry name" value="ATP-dep_Helicase_C"/>
</dbReference>
<dbReference type="EMBL" id="AC069251">
    <property type="protein sequence ID" value="AAF80634.1"/>
    <property type="molecule type" value="Genomic_DNA"/>
</dbReference>
<sequence length="1273" mass="142521">MVSSTSKSDSKEEVKQTLNSKNPKNVYQIGGLQVEFPYQPYGTQLAFMSRVISTLDRAQRDGHCHALLESPTGTGKSLSLLCSVLAWQQNYKSRLLKGNLSHSKAAPEAATDPLNHGGGFIPETQPSDTPASTNVEKAETATKKRTKIPTIYYASRTHSQITQVIREYRKTGYRVPMAVLVCLIDFALLCGLAYFMVNQDQISYLTGPSSLCKASRKHYCTNRHVLGKDNVDDECRLLLKDKANIQCSEFKNVNKITSHPSLQPRGHNEVHDIEDLVKVGKNVRGCPYFASWSMAENAQLVFCPYSYIVNPVIRAGVEVDLKGAIIIFDEAHMLLMLMIRPSTKSFTVHSNMEDIAREAELQNELEQMSVAQPMIYQPLCEVVEGLISWIGRKKDSLAKRDFQHYFSSWTGDKALRELEESNITRECFPILLECFTKAIRTSKEAEMESDMLYLSGISVLTLEELFSSLTYFFSRNGSHILDYQLGLQRSTKRGDPSGTWTHTFSLWCMNPAVVFKDLADISLSVILTSGTLSPMNSFSSELGMQFGTSLEAPHVIDPNMQVWAGAISNGPSNYPLNASYKTADAYSFQDALGKSLEEICTIVPGGSLVFFPSYKLMEKLCMRWRETEQWSRLCLKKDLFVEPRGGAQDEFDSVLKGYYDSIRGKNKIIGRNRRAKKAGPIKTETQDDSKKGAAFLAVCRGKSMLLQVSEGIDFADDNARAVAYRALNQAAGRCIRHRFDYGAIIFLDERYKEQRNRASISKWLRQSIKVYDNFEASMEGLRSFFNSVKEQVDSKMLGSQEDSVEKNFSSEKQSKEFRRKENQIQNKSSQVEPKVEDYTNSNPKYHFMYESKAFGYHRDVKPKIAEDLRSMGHSAQTFVQVKEEAECCREVIDLECGVQPDLGYCEVSSVTNCDEAPETSFVQETSGMINGISVASPCSCSMNESSSPATVGLRSPGSPDQLLKQHISTPNFRKSPLGTESSVVATSERYSFGGTRSLTLEAESSFNMSVNSQALKRRKFTSSPVIDLEVENSDAPRPSTRPSDHTSLTRRIEFGFTEPRSQNYNIYSFPEVNQKVQLSCSLCRSPLGLPENHSYVNCLLTSSSKKYLLSLLKKTSRTGAAEMSTSVSIIMTDCSMVNQRLCRKFEGLKGQGIWCEQDGCVFNTIYCPFCSIPNTCLGVQVMATDSSNVQFLSKILFFADHLEVTNEAASKDSTLKHKEPLAETNAAVDKSDVLKSIDRFAYSPNQQQESGGWRTTKSKLRLPKRNLPTSKKA</sequence>
<feature type="compositionally biased region" description="Polar residues" evidence="9">
    <location>
        <begin position="1243"/>
        <end position="1255"/>
    </location>
</feature>
<dbReference type="Pfam" id="PF06733">
    <property type="entry name" value="DEAD_2"/>
    <property type="match status" value="1"/>
</dbReference>
<keyword evidence="5" id="KW-0067">ATP-binding</keyword>
<dbReference type="PANTHER" id="PTHR11472">
    <property type="entry name" value="DNA REPAIR DEAD HELICASE RAD3/XP-D SUBFAMILY MEMBER"/>
    <property type="match status" value="1"/>
</dbReference>
<evidence type="ECO:0000313" key="12">
    <source>
        <dbReference type="EMBL" id="AAF80634.1"/>
    </source>
</evidence>
<dbReference type="SMART" id="SM00488">
    <property type="entry name" value="DEXDc2"/>
    <property type="match status" value="1"/>
</dbReference>
<reference evidence="12" key="2">
    <citation type="submission" date="2000-06" db="EMBL/GenBank/DDBJ databases">
        <title>Genomic sequence for Arabidopsis thaliana BAC F2D10 from chromosome I.</title>
        <authorList>
            <person name="Shinn P."/>
            <person name="Brooks S."/>
            <person name="Buehler E."/>
            <person name="Chao Q."/>
            <person name="Johnson-Hopson C."/>
            <person name="Khan S."/>
            <person name="Kim C."/>
            <person name="Altafi H."/>
            <person name="Bei Q."/>
            <person name="Chin C."/>
            <person name="Chiou J."/>
            <person name="Choi E."/>
            <person name="Conn L."/>
            <person name="Conway A."/>
            <person name="Gonzales A."/>
            <person name="Hansen N."/>
            <person name="Howing B."/>
            <person name="Koo T."/>
            <person name="Lam B."/>
            <person name="Lee J."/>
            <person name="Lenz C."/>
            <person name="Li J."/>
            <person name="Liu A."/>
            <person name="Liu K."/>
            <person name="Liu S."/>
            <person name="Mukharsky N."/>
            <person name="Nguyen M."/>
            <person name="Palm C."/>
            <person name="Pham P."/>
            <person name="Sakano H."/>
            <person name="Schwartz J."/>
            <person name="Southwick A."/>
            <person name="Thaveri A."/>
            <person name="Toriumi M."/>
            <person name="Vaysberg M."/>
            <person name="Yu G."/>
            <person name="Federspiel N.A."/>
            <person name="Theologis A."/>
            <person name="Ecker J.R."/>
        </authorList>
    </citation>
    <scope>NUCLEOTIDE SEQUENCE</scope>
</reference>
<organism evidence="12">
    <name type="scientific">Arabidopsis thaliana</name>
    <name type="common">Mouse-ear cress</name>
    <dbReference type="NCBI Taxonomy" id="3702"/>
    <lineage>
        <taxon>Eukaryota</taxon>
        <taxon>Viridiplantae</taxon>
        <taxon>Streptophyta</taxon>
        <taxon>Embryophyta</taxon>
        <taxon>Tracheophyta</taxon>
        <taxon>Spermatophyta</taxon>
        <taxon>Magnoliopsida</taxon>
        <taxon>eudicotyledons</taxon>
        <taxon>Gunneridae</taxon>
        <taxon>Pentapetalae</taxon>
        <taxon>rosids</taxon>
        <taxon>malvids</taxon>
        <taxon>Brassicales</taxon>
        <taxon>Brassicaceae</taxon>
        <taxon>Camelineae</taxon>
        <taxon>Arabidopsis</taxon>
    </lineage>
</organism>
<keyword evidence="2" id="KW-0547">Nucleotide-binding</keyword>
<dbReference type="SMART" id="SM00491">
    <property type="entry name" value="HELICc2"/>
    <property type="match status" value="1"/>
</dbReference>
<evidence type="ECO:0000256" key="10">
    <source>
        <dbReference type="SAM" id="Phobius"/>
    </source>
</evidence>
<evidence type="ECO:0000256" key="1">
    <source>
        <dbReference type="ARBA" id="ARBA00022723"/>
    </source>
</evidence>
<feature type="region of interest" description="Disordered" evidence="9">
    <location>
        <begin position="106"/>
        <end position="140"/>
    </location>
</feature>
<dbReference type="AlphaFoldDB" id="Q9LM82"/>
<keyword evidence="4" id="KW-0347">Helicase</keyword>
<dbReference type="InterPro" id="IPR045028">
    <property type="entry name" value="DinG/Rad3-like"/>
</dbReference>
<dbReference type="GO" id="GO:0003677">
    <property type="term" value="F:DNA binding"/>
    <property type="evidence" value="ECO:0007669"/>
    <property type="project" value="InterPro"/>
</dbReference>
<evidence type="ECO:0000256" key="4">
    <source>
        <dbReference type="ARBA" id="ARBA00022806"/>
    </source>
</evidence>
<reference evidence="12" key="3">
    <citation type="submission" date="2000-07" db="EMBL/GenBank/DDBJ databases">
        <authorList>
            <person name="Shinn P."/>
            <person name="Brooks S."/>
            <person name="Buehler E."/>
            <person name="Chao Q."/>
            <person name="Cheuk R."/>
            <person name="Johnson-Hopson C."/>
            <person name="Khan S."/>
            <person name="Kim C."/>
            <person name="Altafi H."/>
            <person name="Bei B."/>
            <person name="Chin C."/>
            <person name="Chiou J."/>
            <person name="Choi E."/>
            <person name="Conn L."/>
            <person name="Conway A."/>
            <person name="Gonzalez A."/>
            <person name="Hansen N."/>
            <person name="Howing B."/>
            <person name="Koo T."/>
            <person name="Lam B."/>
            <person name="Lee J."/>
            <person name="Lenz C."/>
            <person name="Li J."/>
            <person name="Liu A."/>
            <person name="Liu J."/>
            <person name="Liu S."/>
            <person name="Mukharsky N."/>
            <person name="Nguyen M."/>
            <person name="Palm C."/>
            <person name="Pham P."/>
            <person name="Sakano H."/>
            <person name="Schwartz J."/>
            <person name="Southwick A."/>
            <person name="Thaveri A."/>
            <person name="Toriumi M."/>
            <person name="Vaysberg M."/>
            <person name="Yu G."/>
            <person name="Davis R."/>
            <person name="Federspiel N."/>
            <person name="Theologis A."/>
            <person name="Ecker J."/>
        </authorList>
    </citation>
    <scope>NUCLEOTIDE SEQUENCE</scope>
</reference>
<protein>
    <submittedName>
        <fullName evidence="12">F2D10.21</fullName>
    </submittedName>
</protein>
<dbReference type="GO" id="GO:0016818">
    <property type="term" value="F:hydrolase activity, acting on acid anhydrides, in phosphorus-containing anhydrides"/>
    <property type="evidence" value="ECO:0007669"/>
    <property type="project" value="InterPro"/>
</dbReference>
<dbReference type="InterPro" id="IPR027417">
    <property type="entry name" value="P-loop_NTPase"/>
</dbReference>
<evidence type="ECO:0000256" key="8">
    <source>
        <dbReference type="ARBA" id="ARBA00023235"/>
    </source>
</evidence>
<dbReference type="InterPro" id="IPR006554">
    <property type="entry name" value="Helicase-like_DEXD_c2"/>
</dbReference>
<dbReference type="PANTHER" id="PTHR11472:SF47">
    <property type="entry name" value="FANCONI ANEMIA GROUP J PROTEIN"/>
    <property type="match status" value="1"/>
</dbReference>
<feature type="transmembrane region" description="Helical" evidence="10">
    <location>
        <begin position="175"/>
        <end position="197"/>
    </location>
</feature>
<accession>Q9LM82</accession>
<dbReference type="GO" id="GO:0046872">
    <property type="term" value="F:metal ion binding"/>
    <property type="evidence" value="ECO:0007669"/>
    <property type="project" value="UniProtKB-KW"/>
</dbReference>
<feature type="domain" description="Helicase ATP-binding" evidence="11">
    <location>
        <begin position="30"/>
        <end position="381"/>
    </location>
</feature>
<evidence type="ECO:0000256" key="9">
    <source>
        <dbReference type="SAM" id="MobiDB-lite"/>
    </source>
</evidence>
<evidence type="ECO:0000256" key="6">
    <source>
        <dbReference type="ARBA" id="ARBA00023004"/>
    </source>
</evidence>
<dbReference type="PROSITE" id="PS51193">
    <property type="entry name" value="HELICASE_ATP_BIND_2"/>
    <property type="match status" value="1"/>
</dbReference>
<dbReference type="ExpressionAtlas" id="Q9LM82">
    <property type="expression patterns" value="baseline and differential"/>
</dbReference>
<dbReference type="SUPFAM" id="SSF52540">
    <property type="entry name" value="P-loop containing nucleoside triphosphate hydrolases"/>
    <property type="match status" value="1"/>
</dbReference>
<dbReference type="GO" id="GO:0051536">
    <property type="term" value="F:iron-sulfur cluster binding"/>
    <property type="evidence" value="ECO:0007669"/>
    <property type="project" value="UniProtKB-KW"/>
</dbReference>
<keyword evidence="8" id="KW-0413">Isomerase</keyword>
<evidence type="ECO:0000256" key="3">
    <source>
        <dbReference type="ARBA" id="ARBA00022801"/>
    </source>
</evidence>
<keyword evidence="3" id="KW-0378">Hydrolase</keyword>
<dbReference type="Gene3D" id="3.40.50.300">
    <property type="entry name" value="P-loop containing nucleotide triphosphate hydrolases"/>
    <property type="match status" value="3"/>
</dbReference>
<feature type="region of interest" description="Disordered" evidence="9">
    <location>
        <begin position="1242"/>
        <end position="1273"/>
    </location>
</feature>
<reference key="1">
    <citation type="journal article" date="2000" name="Nature">
        <title>Sequence and analysis of chromosome 1 of the plant Arabidopsis thaliana.</title>
        <authorList>
            <person name="Theologis A."/>
            <person name="Ecker J.R."/>
            <person name="Palm C.J."/>
            <person name="Federspiel N.A."/>
            <person name="Kaul S."/>
            <person name="White O."/>
            <person name="Alonso J."/>
            <person name="Altafi H."/>
            <person name="Araujo R."/>
            <person name="Bowman C.L."/>
            <person name="Brooks S.Y."/>
            <person name="Buehler E."/>
            <person name="Chan A."/>
            <person name="Chao Q."/>
            <person name="Chen H."/>
            <person name="Cheuk R.F."/>
            <person name="Chin C.W."/>
            <person name="Chung M.K."/>
            <person name="Conn L."/>
            <person name="Conway A.B."/>
            <person name="Conway A.R."/>
            <person name="Creasy T.H."/>
            <person name="Dewar K."/>
            <person name="Dunn P."/>
            <person name="Etgu P."/>
            <person name="Feldblyum T.V."/>
            <person name="Feng J."/>
            <person name="Fong B."/>
            <person name="Fujii C.Y."/>
            <person name="Gill J.E."/>
            <person name="Goldsmith A.D."/>
            <person name="Haas B."/>
            <person name="Hansen N.F."/>
            <person name="Hughes B."/>
            <person name="Huizar L."/>
            <person name="Hunter J.L."/>
            <person name="Jenkins J."/>
            <person name="Johnson-Hopson C."/>
            <person name="Khan S."/>
            <person name="Khaykin E."/>
            <person name="Kim C.J."/>
            <person name="Koo H.L."/>
            <person name="Kremenetskaia I."/>
            <person name="Kurtz D.B."/>
            <person name="Kwan A."/>
            <person name="Lam B."/>
            <person name="Langin-Hooper S."/>
            <person name="Lee A."/>
            <person name="Lee J.M."/>
            <person name="Lenz C.A."/>
            <person name="Li J.H."/>
            <person name="Li Y."/>
            <person name="Lin X."/>
            <person name="Liu S.X."/>
            <person name="Liu Z.A."/>
            <person name="Luros J.S."/>
            <person name="Maiti R."/>
            <person name="Marziali A."/>
            <person name="Militscher J."/>
            <person name="Miranda M."/>
            <person name="Nguyen M."/>
            <person name="Nierman W.C."/>
            <person name="Osborne B.I."/>
            <person name="Pai G."/>
            <person name="Peterson J."/>
            <person name="Pham P.K."/>
            <person name="Rizzo M."/>
            <person name="Rooney T."/>
            <person name="Rowley D."/>
            <person name="Sakano H."/>
            <person name="Salzberg S.L."/>
            <person name="Schwartz J.R."/>
            <person name="Shinn P."/>
            <person name="Southwick A.M."/>
            <person name="Sun H."/>
            <person name="Tallon L.J."/>
            <person name="Tambunga G."/>
            <person name="Toriumi M.J."/>
            <person name="Town C.D."/>
            <person name="Utterback T."/>
            <person name="Van Aken S."/>
            <person name="Vaysberg M."/>
            <person name="Vysotskaia V.S."/>
            <person name="Walker M."/>
            <person name="Wu D."/>
            <person name="Yu G."/>
            <person name="Fraser C.M."/>
            <person name="Venter J.C."/>
            <person name="Davis R.W."/>
        </authorList>
    </citation>
    <scope>NUCLEOTIDE SEQUENCE [LARGE SCALE GENOMIC DNA]</scope>
    <source>
        <strain>cv. Columbia</strain>
    </source>
</reference>
<dbReference type="GO" id="GO:0006139">
    <property type="term" value="P:nucleobase-containing compound metabolic process"/>
    <property type="evidence" value="ECO:0007669"/>
    <property type="project" value="InterPro"/>
</dbReference>
<dbReference type="InterPro" id="IPR014013">
    <property type="entry name" value="Helic_SF1/SF2_ATP-bd_DinG/Rad3"/>
</dbReference>
<keyword evidence="1" id="KW-0479">Metal-binding</keyword>
<feature type="compositionally biased region" description="Basic and acidic residues" evidence="9">
    <location>
        <begin position="803"/>
        <end position="822"/>
    </location>
</feature>
<evidence type="ECO:0000256" key="7">
    <source>
        <dbReference type="ARBA" id="ARBA00023014"/>
    </source>
</evidence>
<evidence type="ECO:0000259" key="11">
    <source>
        <dbReference type="PROSITE" id="PS51193"/>
    </source>
</evidence>
<feature type="compositionally biased region" description="Polar residues" evidence="9">
    <location>
        <begin position="124"/>
        <end position="135"/>
    </location>
</feature>
<proteinExistence type="predicted"/>
<evidence type="ECO:0000256" key="5">
    <source>
        <dbReference type="ARBA" id="ARBA00022840"/>
    </source>
</evidence>
<evidence type="ECO:0000256" key="2">
    <source>
        <dbReference type="ARBA" id="ARBA00022741"/>
    </source>
</evidence>
<name>Q9LM82_ARATH</name>
<dbReference type="InterPro" id="IPR010614">
    <property type="entry name" value="RAD3-like_helicase_DEAD"/>
</dbReference>
<dbReference type="GO" id="GO:0005524">
    <property type="term" value="F:ATP binding"/>
    <property type="evidence" value="ECO:0007669"/>
    <property type="project" value="UniProtKB-KW"/>
</dbReference>
<dbReference type="GO" id="GO:0003678">
    <property type="term" value="F:DNA helicase activity"/>
    <property type="evidence" value="ECO:0007669"/>
    <property type="project" value="InterPro"/>
</dbReference>
<keyword evidence="6" id="KW-0408">Iron</keyword>
<dbReference type="Pfam" id="PF13307">
    <property type="entry name" value="Helicase_C_2"/>
    <property type="match status" value="2"/>
</dbReference>
<keyword evidence="10" id="KW-0472">Membrane</keyword>
<keyword evidence="10" id="KW-1133">Transmembrane helix</keyword>
<keyword evidence="10" id="KW-0812">Transmembrane</keyword>
<feature type="region of interest" description="Disordered" evidence="9">
    <location>
        <begin position="796"/>
        <end position="837"/>
    </location>
</feature>